<dbReference type="SUPFAM" id="SSF52172">
    <property type="entry name" value="CheY-like"/>
    <property type="match status" value="1"/>
</dbReference>
<keyword evidence="5 9" id="KW-0238">DNA-binding</keyword>
<evidence type="ECO:0000256" key="7">
    <source>
        <dbReference type="ARBA" id="ARBA00024867"/>
    </source>
</evidence>
<dbReference type="CDD" id="cd17574">
    <property type="entry name" value="REC_OmpR"/>
    <property type="match status" value="1"/>
</dbReference>
<dbReference type="RefSeq" id="WP_021283428.1">
    <property type="nucleotide sequence ID" value="NZ_JAGGLL010000004.1"/>
</dbReference>
<dbReference type="Proteomes" id="UP001519308">
    <property type="component" value="Unassembled WGS sequence"/>
</dbReference>
<keyword evidence="4" id="KW-0805">Transcription regulation</keyword>
<dbReference type="GO" id="GO:0003677">
    <property type="term" value="F:DNA binding"/>
    <property type="evidence" value="ECO:0007669"/>
    <property type="project" value="UniProtKB-KW"/>
</dbReference>
<evidence type="ECO:0000313" key="13">
    <source>
        <dbReference type="Proteomes" id="UP001519308"/>
    </source>
</evidence>
<dbReference type="Gene3D" id="1.10.10.10">
    <property type="entry name" value="Winged helix-like DNA-binding domain superfamily/Winged helix DNA-binding domain"/>
    <property type="match status" value="1"/>
</dbReference>
<dbReference type="Gene3D" id="3.40.50.2300">
    <property type="match status" value="1"/>
</dbReference>
<dbReference type="PANTHER" id="PTHR48111:SF40">
    <property type="entry name" value="PHOSPHATE REGULON TRANSCRIPTIONAL REGULATORY PROTEIN PHOB"/>
    <property type="match status" value="1"/>
</dbReference>
<sequence>MGKPKILIVEDDEAIRKLIYRTLTMEGMLVYQAENGEQGLEMIFNTDFDLVVLDILMDGLSGYDVAKKIRNTNLQLPIIFLSGKKEDQDIIQGLYLGADSYITKPFSPAVLSAQVKSQIKRRIEILNENTDSASLVHGPFRFDLSSYKFYKNDVEIKLSSKEVKLIKFFMENPNQVFTKEQLYESVWNSNEVDNNSIMVYMKYLRNKIEDNPSKPKHIKTVWGIGYQFSI</sequence>
<evidence type="ECO:0000313" key="12">
    <source>
        <dbReference type="EMBL" id="MBP2020962.1"/>
    </source>
</evidence>
<dbReference type="SMART" id="SM00862">
    <property type="entry name" value="Trans_reg_C"/>
    <property type="match status" value="1"/>
</dbReference>
<feature type="DNA-binding region" description="OmpR/PhoB-type" evidence="9">
    <location>
        <begin position="132"/>
        <end position="230"/>
    </location>
</feature>
<feature type="modified residue" description="4-aspartylphosphate" evidence="8">
    <location>
        <position position="54"/>
    </location>
</feature>
<dbReference type="PROSITE" id="PS51755">
    <property type="entry name" value="OMPR_PHOB"/>
    <property type="match status" value="1"/>
</dbReference>
<evidence type="ECO:0000256" key="9">
    <source>
        <dbReference type="PROSITE-ProRule" id="PRU01091"/>
    </source>
</evidence>
<keyword evidence="3" id="KW-0902">Two-component regulatory system</keyword>
<proteinExistence type="predicted"/>
<dbReference type="Pfam" id="PF00486">
    <property type="entry name" value="Trans_reg_C"/>
    <property type="match status" value="1"/>
</dbReference>
<evidence type="ECO:0000259" key="11">
    <source>
        <dbReference type="PROSITE" id="PS51755"/>
    </source>
</evidence>
<evidence type="ECO:0000256" key="3">
    <source>
        <dbReference type="ARBA" id="ARBA00023012"/>
    </source>
</evidence>
<dbReference type="InterPro" id="IPR011006">
    <property type="entry name" value="CheY-like_superfamily"/>
</dbReference>
<evidence type="ECO:0000256" key="6">
    <source>
        <dbReference type="ARBA" id="ARBA00023163"/>
    </source>
</evidence>
<dbReference type="Gene3D" id="6.10.250.690">
    <property type="match status" value="1"/>
</dbReference>
<dbReference type="PROSITE" id="PS50110">
    <property type="entry name" value="RESPONSE_REGULATORY"/>
    <property type="match status" value="1"/>
</dbReference>
<dbReference type="InterPro" id="IPR039420">
    <property type="entry name" value="WalR-like"/>
</dbReference>
<dbReference type="InterPro" id="IPR036388">
    <property type="entry name" value="WH-like_DNA-bd_sf"/>
</dbReference>
<keyword evidence="13" id="KW-1185">Reference proteome</keyword>
<dbReference type="PANTHER" id="PTHR48111">
    <property type="entry name" value="REGULATOR OF RPOS"/>
    <property type="match status" value="1"/>
</dbReference>
<evidence type="ECO:0000256" key="4">
    <source>
        <dbReference type="ARBA" id="ARBA00023015"/>
    </source>
</evidence>
<comment type="caution">
    <text evidence="12">The sequence shown here is derived from an EMBL/GenBank/DDBJ whole genome shotgun (WGS) entry which is preliminary data.</text>
</comment>
<dbReference type="EMBL" id="JAGGLL010000004">
    <property type="protein sequence ID" value="MBP2020962.1"/>
    <property type="molecule type" value="Genomic_DNA"/>
</dbReference>
<keyword evidence="6" id="KW-0804">Transcription</keyword>
<accession>A0ABS4JZK6</accession>
<feature type="domain" description="Response regulatory" evidence="10">
    <location>
        <begin position="5"/>
        <end position="119"/>
    </location>
</feature>
<feature type="domain" description="OmpR/PhoB-type" evidence="11">
    <location>
        <begin position="132"/>
        <end position="230"/>
    </location>
</feature>
<gene>
    <name evidence="12" type="ORF">J2Z44_000746</name>
</gene>
<dbReference type="Pfam" id="PF00072">
    <property type="entry name" value="Response_reg"/>
    <property type="match status" value="1"/>
</dbReference>
<evidence type="ECO:0000256" key="1">
    <source>
        <dbReference type="ARBA" id="ARBA00018672"/>
    </source>
</evidence>
<dbReference type="InterPro" id="IPR001789">
    <property type="entry name" value="Sig_transdc_resp-reg_receiver"/>
</dbReference>
<evidence type="ECO:0000259" key="10">
    <source>
        <dbReference type="PROSITE" id="PS50110"/>
    </source>
</evidence>
<evidence type="ECO:0000256" key="2">
    <source>
        <dbReference type="ARBA" id="ARBA00022553"/>
    </source>
</evidence>
<evidence type="ECO:0000256" key="5">
    <source>
        <dbReference type="ARBA" id="ARBA00023125"/>
    </source>
</evidence>
<name>A0ABS4JZK6_9CLOT</name>
<dbReference type="SMART" id="SM00448">
    <property type="entry name" value="REC"/>
    <property type="match status" value="1"/>
</dbReference>
<evidence type="ECO:0000256" key="8">
    <source>
        <dbReference type="PROSITE-ProRule" id="PRU00169"/>
    </source>
</evidence>
<organism evidence="12 13">
    <name type="scientific">Clostridium punense</name>
    <dbReference type="NCBI Taxonomy" id="1054297"/>
    <lineage>
        <taxon>Bacteria</taxon>
        <taxon>Bacillati</taxon>
        <taxon>Bacillota</taxon>
        <taxon>Clostridia</taxon>
        <taxon>Eubacteriales</taxon>
        <taxon>Clostridiaceae</taxon>
        <taxon>Clostridium</taxon>
    </lineage>
</organism>
<reference evidence="12 13" key="1">
    <citation type="submission" date="2021-03" db="EMBL/GenBank/DDBJ databases">
        <title>Genomic Encyclopedia of Type Strains, Phase IV (KMG-IV): sequencing the most valuable type-strain genomes for metagenomic binning, comparative biology and taxonomic classification.</title>
        <authorList>
            <person name="Goeker M."/>
        </authorList>
    </citation>
    <scope>NUCLEOTIDE SEQUENCE [LARGE SCALE GENOMIC DNA]</scope>
    <source>
        <strain evidence="12 13">DSM 28650</strain>
    </source>
</reference>
<keyword evidence="2 8" id="KW-0597">Phosphoprotein</keyword>
<protein>
    <recommendedName>
        <fullName evidence="1">Stage 0 sporulation protein A homolog</fullName>
    </recommendedName>
</protein>
<dbReference type="CDD" id="cd00383">
    <property type="entry name" value="trans_reg_C"/>
    <property type="match status" value="1"/>
</dbReference>
<comment type="function">
    <text evidence="7">May play the central regulatory role in sporulation. It may be an element of the effector pathway responsible for the activation of sporulation genes in response to nutritional stress. Spo0A may act in concert with spo0H (a sigma factor) to control the expression of some genes that are critical to the sporulation process.</text>
</comment>
<dbReference type="InterPro" id="IPR001867">
    <property type="entry name" value="OmpR/PhoB-type_DNA-bd"/>
</dbReference>